<dbReference type="Pfam" id="PF10021">
    <property type="entry name" value="PARG_cat_microb"/>
    <property type="match status" value="1"/>
</dbReference>
<name>A0ABT6Y3B7_9BACT</name>
<dbReference type="InterPro" id="IPR019261">
    <property type="entry name" value="PARG_cat_microbial"/>
</dbReference>
<dbReference type="EMBL" id="JASHIF010000002">
    <property type="protein sequence ID" value="MDI9858064.1"/>
    <property type="molecule type" value="Genomic_DNA"/>
</dbReference>
<comment type="caution">
    <text evidence="2">The sequence shown here is derived from an EMBL/GenBank/DDBJ whole genome shotgun (WGS) entry which is preliminary data.</text>
</comment>
<evidence type="ECO:0000259" key="1">
    <source>
        <dbReference type="Pfam" id="PF10021"/>
    </source>
</evidence>
<dbReference type="SUPFAM" id="SSF52949">
    <property type="entry name" value="Macro domain-like"/>
    <property type="match status" value="1"/>
</dbReference>
<dbReference type="InterPro" id="IPR012664">
    <property type="entry name" value="CHP02452"/>
</dbReference>
<proteinExistence type="predicted"/>
<dbReference type="PIRSF" id="PIRSF014899">
    <property type="entry name" value="UCP014899"/>
    <property type="match status" value="1"/>
</dbReference>
<sequence length="268" mass="30238">MAEDTLSILKQGYYTNALGENILIKIAQQYSEDNTKLYRPEDTDSLIGKDILNTPNKETNYKVINDTTLNVVRKMLEAGHEKILCLNFASAKNPGGGFLNGSSAQEESIARATGLYPCLLNAEEYYTTNRNTPSALYTDYMIYSPEVPIIKNEEGECLENFCTVSIITAPAVNAGVLREREPHLEPEIEIVMKRRIEKVLRIAIEHGHKNLVLGAWGCGVFRNSPEEVSRYFKEVIDGKFASVFDNIFFGIYADNEKFITPFLDKFNK</sequence>
<dbReference type="RefSeq" id="WP_283343329.1">
    <property type="nucleotide sequence ID" value="NZ_JASHIF010000002.1"/>
</dbReference>
<evidence type="ECO:0000313" key="2">
    <source>
        <dbReference type="EMBL" id="MDI9858064.1"/>
    </source>
</evidence>
<keyword evidence="3" id="KW-1185">Reference proteome</keyword>
<dbReference type="InterPro" id="IPR043472">
    <property type="entry name" value="Macro_dom-like"/>
</dbReference>
<dbReference type="PANTHER" id="PTHR35596:SF1">
    <property type="entry name" value="MICROBIAL-TYPE PARG CATALYTIC DOMAIN-CONTAINING PROTEIN"/>
    <property type="match status" value="1"/>
</dbReference>
<evidence type="ECO:0000313" key="3">
    <source>
        <dbReference type="Proteomes" id="UP001236507"/>
    </source>
</evidence>
<dbReference type="Gene3D" id="3.40.220.10">
    <property type="entry name" value="Leucine Aminopeptidase, subunit E, domain 1"/>
    <property type="match status" value="1"/>
</dbReference>
<protein>
    <submittedName>
        <fullName evidence="2">TIGR02452 family protein</fullName>
    </submittedName>
</protein>
<dbReference type="Proteomes" id="UP001236507">
    <property type="component" value="Unassembled WGS sequence"/>
</dbReference>
<accession>A0ABT6Y3B7</accession>
<reference evidence="2 3" key="1">
    <citation type="submission" date="2023-05" db="EMBL/GenBank/DDBJ databases">
        <title>Novel species of genus Flectobacillus isolated from stream in China.</title>
        <authorList>
            <person name="Lu H."/>
        </authorList>
    </citation>
    <scope>NUCLEOTIDE SEQUENCE [LARGE SCALE GENOMIC DNA]</scope>
    <source>
        <strain evidence="2 3">KCTC 42575</strain>
    </source>
</reference>
<dbReference type="PANTHER" id="PTHR35596">
    <property type="entry name" value="DUF2263 DOMAIN-CONTAINING PROTEIN"/>
    <property type="match status" value="1"/>
</dbReference>
<gene>
    <name evidence="2" type="ORF">QM524_02470</name>
</gene>
<dbReference type="NCBIfam" id="TIGR02452">
    <property type="entry name" value="TIGR02452 family protein"/>
    <property type="match status" value="1"/>
</dbReference>
<feature type="domain" description="Microbial-type PARG catalytic" evidence="1">
    <location>
        <begin position="2"/>
        <end position="152"/>
    </location>
</feature>
<organism evidence="2 3">
    <name type="scientific">Flectobacillus roseus</name>
    <dbReference type="NCBI Taxonomy" id="502259"/>
    <lineage>
        <taxon>Bacteria</taxon>
        <taxon>Pseudomonadati</taxon>
        <taxon>Bacteroidota</taxon>
        <taxon>Cytophagia</taxon>
        <taxon>Cytophagales</taxon>
        <taxon>Flectobacillaceae</taxon>
        <taxon>Flectobacillus</taxon>
    </lineage>
</organism>